<evidence type="ECO:0000256" key="3">
    <source>
        <dbReference type="ARBA" id="ARBA00016943"/>
    </source>
</evidence>
<comment type="activity regulation">
    <text evidence="12">Activated by a monovalent cation that binds near, but not in, the active site. The most likely occupant of the site in vivo is potassium. Ion binding induces a conformational change that may alter substrate affinity.</text>
</comment>
<comment type="caution">
    <text evidence="14">The sequence shown here is derived from an EMBL/GenBank/DDBJ whole genome shotgun (WGS) entry which is preliminary data.</text>
</comment>
<keyword evidence="10 12" id="KW-0630">Potassium</keyword>
<dbReference type="InterPro" id="IPR002173">
    <property type="entry name" value="Carboh/pur_kinase_PfkB_CS"/>
</dbReference>
<organism evidence="14 15">
    <name type="scientific">Acidicapsa dinghuensis</name>
    <dbReference type="NCBI Taxonomy" id="2218256"/>
    <lineage>
        <taxon>Bacteria</taxon>
        <taxon>Pseudomonadati</taxon>
        <taxon>Acidobacteriota</taxon>
        <taxon>Terriglobia</taxon>
        <taxon>Terriglobales</taxon>
        <taxon>Acidobacteriaceae</taxon>
        <taxon>Acidicapsa</taxon>
    </lineage>
</organism>
<dbReference type="Pfam" id="PF00294">
    <property type="entry name" value="PfkB"/>
    <property type="match status" value="1"/>
</dbReference>
<keyword evidence="7 12" id="KW-0418">Kinase</keyword>
<evidence type="ECO:0000256" key="2">
    <source>
        <dbReference type="ARBA" id="ARBA00012035"/>
    </source>
</evidence>
<feature type="binding site" evidence="12">
    <location>
        <begin position="221"/>
        <end position="226"/>
    </location>
    <ligand>
        <name>ATP</name>
        <dbReference type="ChEBI" id="CHEBI:30616"/>
    </ligand>
</feature>
<evidence type="ECO:0000259" key="13">
    <source>
        <dbReference type="Pfam" id="PF00294"/>
    </source>
</evidence>
<dbReference type="InterPro" id="IPR011877">
    <property type="entry name" value="Ribokinase"/>
</dbReference>
<name>A0ABW1ECK4_9BACT</name>
<dbReference type="PANTHER" id="PTHR10584:SF166">
    <property type="entry name" value="RIBOKINASE"/>
    <property type="match status" value="1"/>
</dbReference>
<dbReference type="NCBIfam" id="TIGR02152">
    <property type="entry name" value="D_ribokin_bact"/>
    <property type="match status" value="1"/>
</dbReference>
<comment type="similarity">
    <text evidence="12">Belongs to the carbohydrate kinase PfkB family. Ribokinase subfamily.</text>
</comment>
<feature type="active site" description="Proton acceptor" evidence="12">
    <location>
        <position position="254"/>
    </location>
</feature>
<feature type="binding site" evidence="12">
    <location>
        <position position="254"/>
    </location>
    <ligand>
        <name>substrate</name>
    </ligand>
</feature>
<evidence type="ECO:0000313" key="14">
    <source>
        <dbReference type="EMBL" id="MFC5860982.1"/>
    </source>
</evidence>
<reference evidence="15" key="1">
    <citation type="journal article" date="2019" name="Int. J. Syst. Evol. Microbiol.">
        <title>The Global Catalogue of Microorganisms (GCM) 10K type strain sequencing project: providing services to taxonomists for standard genome sequencing and annotation.</title>
        <authorList>
            <consortium name="The Broad Institute Genomics Platform"/>
            <consortium name="The Broad Institute Genome Sequencing Center for Infectious Disease"/>
            <person name="Wu L."/>
            <person name="Ma J."/>
        </authorList>
    </citation>
    <scope>NUCLEOTIDE SEQUENCE [LARGE SCALE GENOMIC DNA]</scope>
    <source>
        <strain evidence="15">JCM 4087</strain>
    </source>
</reference>
<dbReference type="EC" id="2.7.1.15" evidence="2 12"/>
<dbReference type="GO" id="GO:0004747">
    <property type="term" value="F:ribokinase activity"/>
    <property type="evidence" value="ECO:0007669"/>
    <property type="project" value="UniProtKB-EC"/>
</dbReference>
<comment type="caution">
    <text evidence="12">Lacks conserved residue(s) required for the propagation of feature annotation.</text>
</comment>
<keyword evidence="11 12" id="KW-0119">Carbohydrate metabolism</keyword>
<dbReference type="InterPro" id="IPR029056">
    <property type="entry name" value="Ribokinase-like"/>
</dbReference>
<accession>A0ABW1ECK4</accession>
<dbReference type="CDD" id="cd01174">
    <property type="entry name" value="ribokinase"/>
    <property type="match status" value="1"/>
</dbReference>
<dbReference type="EMBL" id="JBHSPH010000001">
    <property type="protein sequence ID" value="MFC5860982.1"/>
    <property type="molecule type" value="Genomic_DNA"/>
</dbReference>
<feature type="binding site" evidence="12">
    <location>
        <position position="248"/>
    </location>
    <ligand>
        <name>K(+)</name>
        <dbReference type="ChEBI" id="CHEBI:29103"/>
    </ligand>
</feature>
<comment type="subcellular location">
    <subcellularLocation>
        <location evidence="12">Cytoplasm</location>
    </subcellularLocation>
</comment>
<feature type="binding site" evidence="12">
    <location>
        <begin position="253"/>
        <end position="254"/>
    </location>
    <ligand>
        <name>ATP</name>
        <dbReference type="ChEBI" id="CHEBI:30616"/>
    </ligand>
</feature>
<comment type="pathway">
    <text evidence="12">Carbohydrate metabolism; D-ribose degradation; D-ribose 5-phosphate from beta-D-ribopyranose: step 2/2.</text>
</comment>
<keyword evidence="4 12" id="KW-0808">Transferase</keyword>
<feature type="binding site" evidence="12">
    <location>
        <position position="293"/>
    </location>
    <ligand>
        <name>K(+)</name>
        <dbReference type="ChEBI" id="CHEBI:29103"/>
    </ligand>
</feature>
<keyword evidence="12" id="KW-0963">Cytoplasm</keyword>
<feature type="binding site" evidence="12">
    <location>
        <position position="284"/>
    </location>
    <ligand>
        <name>K(+)</name>
        <dbReference type="ChEBI" id="CHEBI:29103"/>
    </ligand>
</feature>
<feature type="binding site" evidence="12">
    <location>
        <position position="287"/>
    </location>
    <ligand>
        <name>K(+)</name>
        <dbReference type="ChEBI" id="CHEBI:29103"/>
    </ligand>
</feature>
<feature type="binding site" evidence="12">
    <location>
        <position position="142"/>
    </location>
    <ligand>
        <name>substrate</name>
    </ligand>
</feature>
<evidence type="ECO:0000256" key="5">
    <source>
        <dbReference type="ARBA" id="ARBA00022723"/>
    </source>
</evidence>
<feature type="domain" description="Carbohydrate kinase PfkB" evidence="13">
    <location>
        <begin position="7"/>
        <end position="296"/>
    </location>
</feature>
<dbReference type="Proteomes" id="UP001596091">
    <property type="component" value="Unassembled WGS sequence"/>
</dbReference>
<dbReference type="InterPro" id="IPR002139">
    <property type="entry name" value="Ribo/fructo_kinase"/>
</dbReference>
<feature type="binding site" evidence="12">
    <location>
        <position position="289"/>
    </location>
    <ligand>
        <name>K(+)</name>
        <dbReference type="ChEBI" id="CHEBI:29103"/>
    </ligand>
</feature>
<dbReference type="Gene3D" id="3.40.1190.20">
    <property type="match status" value="1"/>
</dbReference>
<evidence type="ECO:0000313" key="15">
    <source>
        <dbReference type="Proteomes" id="UP001596091"/>
    </source>
</evidence>
<keyword evidence="9 12" id="KW-0460">Magnesium</keyword>
<protein>
    <recommendedName>
        <fullName evidence="3 12">Ribokinase</fullName>
        <shortName evidence="12">RK</shortName>
        <ecNumber evidence="2 12">2.7.1.15</ecNumber>
    </recommendedName>
</protein>
<evidence type="ECO:0000256" key="1">
    <source>
        <dbReference type="ARBA" id="ARBA00005380"/>
    </source>
</evidence>
<comment type="cofactor">
    <cofactor evidence="12">
        <name>Mg(2+)</name>
        <dbReference type="ChEBI" id="CHEBI:18420"/>
    </cofactor>
    <text evidence="12">Requires a divalent cation, most likely magnesium in vivo, as an electrophilic catalyst to aid phosphoryl group transfer. It is the chelate of the metal and the nucleotide that is the actual substrate.</text>
</comment>
<feature type="binding site" evidence="12">
    <location>
        <begin position="14"/>
        <end position="16"/>
    </location>
    <ligand>
        <name>substrate</name>
    </ligand>
</feature>
<dbReference type="RefSeq" id="WP_263334712.1">
    <property type="nucleotide sequence ID" value="NZ_JAGSYH010000002.1"/>
</dbReference>
<dbReference type="InterPro" id="IPR011611">
    <property type="entry name" value="PfkB_dom"/>
</dbReference>
<evidence type="ECO:0000256" key="6">
    <source>
        <dbReference type="ARBA" id="ARBA00022741"/>
    </source>
</evidence>
<comment type="function">
    <text evidence="12">Catalyzes the phosphorylation of ribose at O-5 in a reaction requiring ATP and magnesium. The resulting D-ribose-5-phosphate can then be used either for sythesis of nucleotides, histidine, and tryptophan, or as a component of the pentose phosphate pathway.</text>
</comment>
<keyword evidence="15" id="KW-1185">Reference proteome</keyword>
<feature type="binding site" evidence="12">
    <location>
        <position position="186"/>
    </location>
    <ligand>
        <name>ATP</name>
        <dbReference type="ChEBI" id="CHEBI:30616"/>
    </ligand>
</feature>
<dbReference type="HAMAP" id="MF_01987">
    <property type="entry name" value="Ribokinase"/>
    <property type="match status" value="1"/>
</dbReference>
<sequence>MPSSKPVVVVGSINMDLVASAPHIPKPGETILGTDFQTHPGGKGANQAVAAARLGASVQMIGQLGSDDIGKQLRGGLNMAGVDTTGVGTVQGTSGVALISVAASGENSIIVAQGANLQVTPAHLDQHAALIQKAGIVLAQLEIPLETITHLADLCAQANVPLMLDPAPACKLPAELYSKLAWITPNETEAAFYLGRAIPDNGAEDAAQQLMKKGTKGVILKLGSRGSYFAQANGSEVKIQAFKVNAIDTTAAGDCFNGAFAAALMLGQSKLEAAMFASAASAISVTRKGAQASMPTMLEVQEFMGRE</sequence>
<evidence type="ECO:0000256" key="9">
    <source>
        <dbReference type="ARBA" id="ARBA00022842"/>
    </source>
</evidence>
<comment type="similarity">
    <text evidence="1">Belongs to the carbohydrate kinase pfkB family.</text>
</comment>
<feature type="binding site" evidence="12">
    <location>
        <position position="250"/>
    </location>
    <ligand>
        <name>K(+)</name>
        <dbReference type="ChEBI" id="CHEBI:29103"/>
    </ligand>
</feature>
<keyword evidence="8 12" id="KW-0067">ATP-binding</keyword>
<dbReference type="SUPFAM" id="SSF53613">
    <property type="entry name" value="Ribokinase-like"/>
    <property type="match status" value="1"/>
</dbReference>
<comment type="subunit">
    <text evidence="12">Homodimer.</text>
</comment>
<evidence type="ECO:0000256" key="8">
    <source>
        <dbReference type="ARBA" id="ARBA00022840"/>
    </source>
</evidence>
<evidence type="ECO:0000256" key="7">
    <source>
        <dbReference type="ARBA" id="ARBA00022777"/>
    </source>
</evidence>
<gene>
    <name evidence="12 14" type="primary">rbsK</name>
    <name evidence="14" type="ORF">ACFPT7_01605</name>
</gene>
<proteinExistence type="inferred from homology"/>
<dbReference type="PRINTS" id="PR00990">
    <property type="entry name" value="RIBOKINASE"/>
</dbReference>
<keyword evidence="6 12" id="KW-0547">Nucleotide-binding</keyword>
<dbReference type="PANTHER" id="PTHR10584">
    <property type="entry name" value="SUGAR KINASE"/>
    <property type="match status" value="1"/>
</dbReference>
<feature type="binding site" evidence="12">
    <location>
        <begin position="42"/>
        <end position="46"/>
    </location>
    <ligand>
        <name>substrate</name>
    </ligand>
</feature>
<dbReference type="PROSITE" id="PS00584">
    <property type="entry name" value="PFKB_KINASES_2"/>
    <property type="match status" value="1"/>
</dbReference>
<evidence type="ECO:0000256" key="4">
    <source>
        <dbReference type="ARBA" id="ARBA00022679"/>
    </source>
</evidence>
<keyword evidence="5 12" id="KW-0479">Metal-binding</keyword>
<evidence type="ECO:0000256" key="11">
    <source>
        <dbReference type="ARBA" id="ARBA00023277"/>
    </source>
</evidence>
<evidence type="ECO:0000256" key="12">
    <source>
        <dbReference type="HAMAP-Rule" id="MF_01987"/>
    </source>
</evidence>
<comment type="catalytic activity">
    <reaction evidence="12">
        <text>D-ribose + ATP = D-ribose 5-phosphate + ADP + H(+)</text>
        <dbReference type="Rhea" id="RHEA:13697"/>
        <dbReference type="ChEBI" id="CHEBI:15378"/>
        <dbReference type="ChEBI" id="CHEBI:30616"/>
        <dbReference type="ChEBI" id="CHEBI:47013"/>
        <dbReference type="ChEBI" id="CHEBI:78346"/>
        <dbReference type="ChEBI" id="CHEBI:456216"/>
        <dbReference type="EC" id="2.7.1.15"/>
    </reaction>
</comment>
<evidence type="ECO:0000256" key="10">
    <source>
        <dbReference type="ARBA" id="ARBA00022958"/>
    </source>
</evidence>